<reference evidence="2" key="3">
    <citation type="submission" date="2022-01" db="UniProtKB">
        <authorList>
            <consortium name="EnsemblPlants"/>
        </authorList>
    </citation>
    <scope>IDENTIFICATION</scope>
    <source>
        <strain evidence="2">subsp. vulgare</strain>
    </source>
</reference>
<reference evidence="3" key="1">
    <citation type="journal article" date="2012" name="Nature">
        <title>A physical, genetic and functional sequence assembly of the barley genome.</title>
        <authorList>
            <consortium name="The International Barley Genome Sequencing Consortium"/>
            <person name="Mayer K.F."/>
            <person name="Waugh R."/>
            <person name="Brown J.W."/>
            <person name="Schulman A."/>
            <person name="Langridge P."/>
            <person name="Platzer M."/>
            <person name="Fincher G.B."/>
            <person name="Muehlbauer G.J."/>
            <person name="Sato K."/>
            <person name="Close T.J."/>
            <person name="Wise R.P."/>
            <person name="Stein N."/>
        </authorList>
    </citation>
    <scope>NUCLEOTIDE SEQUENCE [LARGE SCALE GENOMIC DNA]</scope>
    <source>
        <strain evidence="3">cv. Morex</strain>
    </source>
</reference>
<dbReference type="PANTHER" id="PTHR33170">
    <property type="entry name" value="DUF4283 DOMAIN-CONTAINING PROTEIN-RELATED"/>
    <property type="match status" value="1"/>
</dbReference>
<sequence>MRMPNPREIECALFAEHVKLKKCGVSVKFSPWSDDLELEGLLEVAWVKTGRIPINKRCNKTVSYVGGLVGITLEVDMSTLNRPASVRAKIGCKHVDQIPTSAEGVLGARFYKFTYEVEEVLVKNTVTEETALPVARDGASKQNLTPKHKREHHDNEKEDSCSESSGANSFGQSSGGGGKTCRLPSPAKEVSVSEESKEDDELLIESMQLDHEEYLNESSKWIVPVPLERGNNTPEIQNDVKKVQVTFSSVVRKSLSYADVVTNNWQVLELEGEADPNIKISNDYVVLSPETDNNVDVIPTPPIASEADTRFSKRNACGMQEKVEDRARRLASKKDLEGNPKLRNNSFGVLSDAELISRASNTGVIIPDGSFACTDVLRELEQVREELDIKKNTSHENQEHDIFITDGLGHSTPISLEWLDQDEAIFESKSITKSKRNNNRKPIVRISRPVTRSEKKKEQNDGGKCNSTMSPGRVTRAKFHKKRSK</sequence>
<keyword evidence="3" id="KW-1185">Reference proteome</keyword>
<evidence type="ECO:0008006" key="4">
    <source>
        <dbReference type="Google" id="ProtNLM"/>
    </source>
</evidence>
<feature type="compositionally biased region" description="Polar residues" evidence="1">
    <location>
        <begin position="162"/>
        <end position="172"/>
    </location>
</feature>
<feature type="region of interest" description="Disordered" evidence="1">
    <location>
        <begin position="133"/>
        <end position="199"/>
    </location>
</feature>
<feature type="compositionally biased region" description="Basic residues" evidence="1">
    <location>
        <begin position="475"/>
        <end position="485"/>
    </location>
</feature>
<evidence type="ECO:0000313" key="3">
    <source>
        <dbReference type="Proteomes" id="UP000011116"/>
    </source>
</evidence>
<dbReference type="Gramene" id="HORVU.MOREX.r3.3HG0295350.1">
    <property type="protein sequence ID" value="HORVU.MOREX.r3.3HG0295350.1.CDS1"/>
    <property type="gene ID" value="HORVU.MOREX.r3.3HG0295350"/>
</dbReference>
<evidence type="ECO:0000256" key="1">
    <source>
        <dbReference type="SAM" id="MobiDB-lite"/>
    </source>
</evidence>
<dbReference type="AlphaFoldDB" id="A0A8I7BAI0"/>
<organism evidence="2 3">
    <name type="scientific">Hordeum vulgare subsp. vulgare</name>
    <name type="common">Domesticated barley</name>
    <dbReference type="NCBI Taxonomy" id="112509"/>
    <lineage>
        <taxon>Eukaryota</taxon>
        <taxon>Viridiplantae</taxon>
        <taxon>Streptophyta</taxon>
        <taxon>Embryophyta</taxon>
        <taxon>Tracheophyta</taxon>
        <taxon>Spermatophyta</taxon>
        <taxon>Magnoliopsida</taxon>
        <taxon>Liliopsida</taxon>
        <taxon>Poales</taxon>
        <taxon>Poaceae</taxon>
        <taxon>BOP clade</taxon>
        <taxon>Pooideae</taxon>
        <taxon>Triticodae</taxon>
        <taxon>Triticeae</taxon>
        <taxon>Hordeinae</taxon>
        <taxon>Hordeum</taxon>
    </lineage>
</organism>
<evidence type="ECO:0000313" key="2">
    <source>
        <dbReference type="EnsemblPlants" id="HORVU.MOREX.r3.3HG0295350.1.CDS1"/>
    </source>
</evidence>
<name>A0A8I7BAI0_HORVV</name>
<dbReference type="Proteomes" id="UP000011116">
    <property type="component" value="Chromosome 3H"/>
</dbReference>
<dbReference type="EnsemblPlants" id="HORVU.MOREX.r3.3HG0295350.1">
    <property type="protein sequence ID" value="HORVU.MOREX.r3.3HG0295350.1.CDS1"/>
    <property type="gene ID" value="HORVU.MOREX.r3.3HG0295350"/>
</dbReference>
<accession>A0A8I7BAI0</accession>
<feature type="compositionally biased region" description="Basic residues" evidence="1">
    <location>
        <begin position="432"/>
        <end position="443"/>
    </location>
</feature>
<feature type="region of interest" description="Disordered" evidence="1">
    <location>
        <begin position="431"/>
        <end position="485"/>
    </location>
</feature>
<proteinExistence type="predicted"/>
<feature type="compositionally biased region" description="Basic and acidic residues" evidence="1">
    <location>
        <begin position="451"/>
        <end position="461"/>
    </location>
</feature>
<dbReference type="PANTHER" id="PTHR33170:SF22">
    <property type="entry name" value="OS10G0417100 PROTEIN"/>
    <property type="match status" value="1"/>
</dbReference>
<reference evidence="2" key="2">
    <citation type="submission" date="2020-10" db="EMBL/GenBank/DDBJ databases">
        <authorList>
            <person name="Scholz U."/>
            <person name="Mascher M."/>
            <person name="Fiebig A."/>
        </authorList>
    </citation>
    <scope>NUCLEOTIDE SEQUENCE [LARGE SCALE GENOMIC DNA]</scope>
    <source>
        <strain evidence="2">cv. Morex</strain>
    </source>
</reference>
<protein>
    <recommendedName>
        <fullName evidence="4">DUF4283 domain-containing protein</fullName>
    </recommendedName>
</protein>